<feature type="transmembrane region" description="Helical" evidence="1">
    <location>
        <begin position="148"/>
        <end position="166"/>
    </location>
</feature>
<evidence type="ECO:0000313" key="3">
    <source>
        <dbReference type="EMBL" id="ACV21697.1"/>
    </source>
</evidence>
<dbReference type="RefSeq" id="WP_012797802.1">
    <property type="nucleotide sequence ID" value="NC_013165.1"/>
</dbReference>
<dbReference type="PANTHER" id="PTHR14969:SF13">
    <property type="entry name" value="AT30094P"/>
    <property type="match status" value="1"/>
</dbReference>
<feature type="transmembrane region" description="Helical" evidence="1">
    <location>
        <begin position="124"/>
        <end position="141"/>
    </location>
</feature>
<keyword evidence="1" id="KW-0812">Transmembrane</keyword>
<feature type="domain" description="Phosphatidic acid phosphatase type 2/haloperoxidase" evidence="2">
    <location>
        <begin position="53"/>
        <end position="163"/>
    </location>
</feature>
<dbReference type="CDD" id="cd01610">
    <property type="entry name" value="PAP2_like"/>
    <property type="match status" value="1"/>
</dbReference>
<dbReference type="HOGENOM" id="CLU_072573_12_0_11"/>
<accession>C7N3V6</accession>
<gene>
    <name evidence="3" type="ordered locus">Shel_06380</name>
</gene>
<dbReference type="KEGG" id="shi:Shel_06380"/>
<reference evidence="3 4" key="1">
    <citation type="journal article" date="2009" name="Stand. Genomic Sci.">
        <title>Complete genome sequence of Slackia heliotrinireducens type strain (RHS 1).</title>
        <authorList>
            <person name="Pukall R."/>
            <person name="Lapidus A."/>
            <person name="Nolan M."/>
            <person name="Copeland A."/>
            <person name="Glavina Del Rio T."/>
            <person name="Lucas S."/>
            <person name="Chen F."/>
            <person name="Tice H."/>
            <person name="Cheng J.F."/>
            <person name="Chertkov O."/>
            <person name="Bruce D."/>
            <person name="Goodwin L."/>
            <person name="Kuske C."/>
            <person name="Brettin T."/>
            <person name="Detter J.C."/>
            <person name="Han C."/>
            <person name="Pitluck S."/>
            <person name="Pati A."/>
            <person name="Mavrommatis K."/>
            <person name="Ivanova N."/>
            <person name="Ovchinnikova G."/>
            <person name="Chen A."/>
            <person name="Palaniappan K."/>
            <person name="Schneider S."/>
            <person name="Rohde M."/>
            <person name="Chain P."/>
            <person name="D'haeseleer P."/>
            <person name="Goker M."/>
            <person name="Bristow J."/>
            <person name="Eisen J.A."/>
            <person name="Markowitz V."/>
            <person name="Kyrpides N.C."/>
            <person name="Klenk H.P."/>
            <person name="Hugenholtz P."/>
        </authorList>
    </citation>
    <scope>NUCLEOTIDE SEQUENCE [LARGE SCALE GENOMIC DNA]</scope>
    <source>
        <strain evidence="4">ATCC 29202 / DSM 20476 / NCTC 11029 / RHS 1</strain>
    </source>
</reference>
<keyword evidence="1" id="KW-1133">Transmembrane helix</keyword>
<feature type="transmembrane region" description="Helical" evidence="1">
    <location>
        <begin position="31"/>
        <end position="49"/>
    </location>
</feature>
<dbReference type="Gene3D" id="1.20.144.10">
    <property type="entry name" value="Phosphatidic acid phosphatase type 2/haloperoxidase"/>
    <property type="match status" value="1"/>
</dbReference>
<dbReference type="SUPFAM" id="SSF48317">
    <property type="entry name" value="Acid phosphatase/Vanadium-dependent haloperoxidase"/>
    <property type="match status" value="1"/>
</dbReference>
<evidence type="ECO:0000256" key="1">
    <source>
        <dbReference type="SAM" id="Phobius"/>
    </source>
</evidence>
<dbReference type="PANTHER" id="PTHR14969">
    <property type="entry name" value="SPHINGOSINE-1-PHOSPHATE PHOSPHOHYDROLASE"/>
    <property type="match status" value="1"/>
</dbReference>
<sequence length="167" mass="18282">MEYPDFYNAITMSIRRDPKALAMIPKIDKDLVVVVAAVYIMVAISFVMEENWTPLVRYLAVPGVGFVLCTALRAAINAPRPVEKYGIDPIIKKDTSGKSFPSRHVFSATIIAFALFWLQPWWGGLGFVAVLVVCFTRIVGGVHFPRDVVAAVLLAAACALVGFVLIP</sequence>
<evidence type="ECO:0000313" key="4">
    <source>
        <dbReference type="Proteomes" id="UP000002026"/>
    </source>
</evidence>
<protein>
    <submittedName>
        <fullName evidence="3">PAP2 superfamily protein</fullName>
    </submittedName>
</protein>
<dbReference type="InterPro" id="IPR000326">
    <property type="entry name" value="PAP2/HPO"/>
</dbReference>
<dbReference type="AlphaFoldDB" id="C7N3V6"/>
<dbReference type="SMART" id="SM00014">
    <property type="entry name" value="acidPPc"/>
    <property type="match status" value="1"/>
</dbReference>
<dbReference type="Pfam" id="PF01569">
    <property type="entry name" value="PAP2"/>
    <property type="match status" value="1"/>
</dbReference>
<feature type="transmembrane region" description="Helical" evidence="1">
    <location>
        <begin position="55"/>
        <end position="76"/>
    </location>
</feature>
<keyword evidence="4" id="KW-1185">Reference proteome</keyword>
<organism evidence="3 4">
    <name type="scientific">Slackia heliotrinireducens (strain ATCC 29202 / DSM 20476 / NCTC 11029 / RHS 1)</name>
    <name type="common">Peptococcus heliotrinreducens</name>
    <dbReference type="NCBI Taxonomy" id="471855"/>
    <lineage>
        <taxon>Bacteria</taxon>
        <taxon>Bacillati</taxon>
        <taxon>Actinomycetota</taxon>
        <taxon>Coriobacteriia</taxon>
        <taxon>Eggerthellales</taxon>
        <taxon>Eggerthellaceae</taxon>
        <taxon>Slackia</taxon>
    </lineage>
</organism>
<dbReference type="STRING" id="471855.Shel_06380"/>
<dbReference type="EMBL" id="CP001684">
    <property type="protein sequence ID" value="ACV21697.1"/>
    <property type="molecule type" value="Genomic_DNA"/>
</dbReference>
<evidence type="ECO:0000259" key="2">
    <source>
        <dbReference type="SMART" id="SM00014"/>
    </source>
</evidence>
<dbReference type="InterPro" id="IPR036938">
    <property type="entry name" value="PAP2/HPO_sf"/>
</dbReference>
<dbReference type="eggNOG" id="COG0671">
    <property type="taxonomic scope" value="Bacteria"/>
</dbReference>
<proteinExistence type="predicted"/>
<keyword evidence="1" id="KW-0472">Membrane</keyword>
<name>C7N3V6_SLAHD</name>
<dbReference type="Proteomes" id="UP000002026">
    <property type="component" value="Chromosome"/>
</dbReference>